<sequence length="351" mass="40718">MSVCNAAMSCMPLSNDESWKATDFEPDEYARIDIEGTLNLSCIKVVGGTRMYHGTRTIFEHDASDDTIVQEWIKDRESKAWMFFGAIPTAKSYGFKTNTVIHFITDSERMYAPGHSRRSMQDDYALAEWDQNKLSESTLSSITKSLTVKGSDVHKARDHTYKGVPFAYTAGKIGVVLKFTLTRDFHLLDMTDVHNLRQLHELGKRLSARDEYDSWNTHLEHGWYDQTNDKYRRQSTYESDFSFLYAFQTYLKEHKIETIHGIIAVKDEDSNFHSETCIFEPVKAIQAGVMRRPTVHERPPTFEEKIVKELSLPSLKEFVRQRRELGDVLSDDDTQKEYVYSNFAYGVWHIR</sequence>
<dbReference type="Proteomes" id="UP001190700">
    <property type="component" value="Unassembled WGS sequence"/>
</dbReference>
<evidence type="ECO:0000313" key="1">
    <source>
        <dbReference type="EMBL" id="KAK3245860.1"/>
    </source>
</evidence>
<name>A0AAE0F0J2_9CHLO</name>
<accession>A0AAE0F0J2</accession>
<gene>
    <name evidence="1" type="ORF">CYMTET_44681</name>
</gene>
<comment type="caution">
    <text evidence="1">The sequence shown here is derived from an EMBL/GenBank/DDBJ whole genome shotgun (WGS) entry which is preliminary data.</text>
</comment>
<dbReference type="EMBL" id="LGRX02030310">
    <property type="protein sequence ID" value="KAK3245860.1"/>
    <property type="molecule type" value="Genomic_DNA"/>
</dbReference>
<keyword evidence="2" id="KW-1185">Reference proteome</keyword>
<organism evidence="1 2">
    <name type="scientific">Cymbomonas tetramitiformis</name>
    <dbReference type="NCBI Taxonomy" id="36881"/>
    <lineage>
        <taxon>Eukaryota</taxon>
        <taxon>Viridiplantae</taxon>
        <taxon>Chlorophyta</taxon>
        <taxon>Pyramimonadophyceae</taxon>
        <taxon>Pyramimonadales</taxon>
        <taxon>Pyramimonadaceae</taxon>
        <taxon>Cymbomonas</taxon>
    </lineage>
</organism>
<dbReference type="AlphaFoldDB" id="A0AAE0F0J2"/>
<proteinExistence type="predicted"/>
<reference evidence="1 2" key="1">
    <citation type="journal article" date="2015" name="Genome Biol. Evol.">
        <title>Comparative Genomics of a Bacterivorous Green Alga Reveals Evolutionary Causalities and Consequences of Phago-Mixotrophic Mode of Nutrition.</title>
        <authorList>
            <person name="Burns J.A."/>
            <person name="Paasch A."/>
            <person name="Narechania A."/>
            <person name="Kim E."/>
        </authorList>
    </citation>
    <scope>NUCLEOTIDE SEQUENCE [LARGE SCALE GENOMIC DNA]</scope>
    <source>
        <strain evidence="1 2">PLY_AMNH</strain>
    </source>
</reference>
<evidence type="ECO:0000313" key="2">
    <source>
        <dbReference type="Proteomes" id="UP001190700"/>
    </source>
</evidence>
<protein>
    <submittedName>
        <fullName evidence="1">Uncharacterized protein</fullName>
    </submittedName>
</protein>